<dbReference type="HOGENOM" id="CLU_550179_0_0_1"/>
<proteinExistence type="predicted"/>
<evidence type="ECO:0000313" key="2">
    <source>
        <dbReference type="EMBL" id="ESO84562.1"/>
    </source>
</evidence>
<name>V3ZJZ0_LOTGI</name>
<reference evidence="2 3" key="1">
    <citation type="journal article" date="2013" name="Nature">
        <title>Insights into bilaterian evolution from three spiralian genomes.</title>
        <authorList>
            <person name="Simakov O."/>
            <person name="Marletaz F."/>
            <person name="Cho S.J."/>
            <person name="Edsinger-Gonzales E."/>
            <person name="Havlak P."/>
            <person name="Hellsten U."/>
            <person name="Kuo D.H."/>
            <person name="Larsson T."/>
            <person name="Lv J."/>
            <person name="Arendt D."/>
            <person name="Savage R."/>
            <person name="Osoegawa K."/>
            <person name="de Jong P."/>
            <person name="Grimwood J."/>
            <person name="Chapman J.A."/>
            <person name="Shapiro H."/>
            <person name="Aerts A."/>
            <person name="Otillar R.P."/>
            <person name="Terry A.Y."/>
            <person name="Boore J.L."/>
            <person name="Grigoriev I.V."/>
            <person name="Lindberg D.R."/>
            <person name="Seaver E.C."/>
            <person name="Weisblat D.A."/>
            <person name="Putnam N.H."/>
            <person name="Rokhsar D.S."/>
        </authorList>
    </citation>
    <scope>NUCLEOTIDE SEQUENCE [LARGE SCALE GENOMIC DNA]</scope>
</reference>
<dbReference type="AlphaFoldDB" id="V3ZJZ0"/>
<gene>
    <name evidence="2" type="ORF">LOTGIDRAFT_168631</name>
</gene>
<dbReference type="OrthoDB" id="10653823at2759"/>
<evidence type="ECO:0000256" key="1">
    <source>
        <dbReference type="SAM" id="MobiDB-lite"/>
    </source>
</evidence>
<sequence length="496" mass="56006">MQFTKGLSGQSKTSYNYKSTKHMKDDKNIRNGRRPKMQMGSDGRNAWKQLRAEMRKGGLQSKEKKAKAALKSDGRARVSSGPKSISPNKMAAMDAKFKTQSPEPTRKFPQISDMIDPIKAAKENSTMLDMTVAQKWKLPAIKGAGTRKGGFFGSSIGGLDGGFRRSSDTSVAKGPPEHTLAILTDIAQQKKKRIQQELRDKLDGISSRVKAALMNAGIDDDEDEVKMDKQKLAGTLQMISMESRNKRQKIDERKDIIGNINEYLGSCKERYGLLDNVATWIGVAQDELEKELIPSEEYDQAMTEADIAYNDTTDDMYIFTENIQRFKNLSQLVLRQVRKILDKKEKHQAPKIVVMDDHTLLSGKVKWEKGISSVTNLLEEASKWVKGIQLRNAIKNGKKQYAFIVKAMDRKLNELAIATKNFEDSKIKLSLASSREERYVKDQSEARREILTLRNSLDDLANQLTTIHGYKYLGFDYLLIKRFLQGPAGKKDPLQT</sequence>
<evidence type="ECO:0000313" key="3">
    <source>
        <dbReference type="Proteomes" id="UP000030746"/>
    </source>
</evidence>
<dbReference type="CTD" id="20240938"/>
<dbReference type="GeneID" id="20240938"/>
<feature type="region of interest" description="Disordered" evidence="1">
    <location>
        <begin position="1"/>
        <end position="88"/>
    </location>
</feature>
<dbReference type="RefSeq" id="XP_009064764.1">
    <property type="nucleotide sequence ID" value="XM_009066516.1"/>
</dbReference>
<dbReference type="KEGG" id="lgi:LOTGIDRAFT_168631"/>
<dbReference type="EMBL" id="KB203470">
    <property type="protein sequence ID" value="ESO84562.1"/>
    <property type="molecule type" value="Genomic_DNA"/>
</dbReference>
<accession>V3ZJZ0</accession>
<dbReference type="Proteomes" id="UP000030746">
    <property type="component" value="Unassembled WGS sequence"/>
</dbReference>
<keyword evidence="3" id="KW-1185">Reference proteome</keyword>
<organism evidence="2 3">
    <name type="scientific">Lottia gigantea</name>
    <name type="common">Giant owl limpet</name>
    <dbReference type="NCBI Taxonomy" id="225164"/>
    <lineage>
        <taxon>Eukaryota</taxon>
        <taxon>Metazoa</taxon>
        <taxon>Spiralia</taxon>
        <taxon>Lophotrochozoa</taxon>
        <taxon>Mollusca</taxon>
        <taxon>Gastropoda</taxon>
        <taxon>Patellogastropoda</taxon>
        <taxon>Lottioidea</taxon>
        <taxon>Lottiidae</taxon>
        <taxon>Lottia</taxon>
    </lineage>
</organism>
<feature type="compositionally biased region" description="Polar residues" evidence="1">
    <location>
        <begin position="1"/>
        <end position="18"/>
    </location>
</feature>
<protein>
    <submittedName>
        <fullName evidence="2">Uncharacterized protein</fullName>
    </submittedName>
</protein>